<organism evidence="2 3">
    <name type="scientific">Vibrio scophthalmi LMG 19158</name>
    <dbReference type="NCBI Taxonomy" id="870967"/>
    <lineage>
        <taxon>Bacteria</taxon>
        <taxon>Pseudomonadati</taxon>
        <taxon>Pseudomonadota</taxon>
        <taxon>Gammaproteobacteria</taxon>
        <taxon>Vibrionales</taxon>
        <taxon>Vibrionaceae</taxon>
        <taxon>Vibrio</taxon>
    </lineage>
</organism>
<feature type="domain" description="Peptidase M60" evidence="1">
    <location>
        <begin position="1051"/>
        <end position="1354"/>
    </location>
</feature>
<dbReference type="SMART" id="SM01276">
    <property type="entry name" value="M60-like"/>
    <property type="match status" value="1"/>
</dbReference>
<dbReference type="InterPro" id="IPR031161">
    <property type="entry name" value="Peptidase_M60_dom"/>
</dbReference>
<dbReference type="Pfam" id="PF17291">
    <property type="entry name" value="M60-like_N"/>
    <property type="match status" value="1"/>
</dbReference>
<dbReference type="Proteomes" id="UP000004349">
    <property type="component" value="Unassembled WGS sequence"/>
</dbReference>
<dbReference type="Gene3D" id="3.40.390.80">
    <property type="entry name" value="Peptidase M60, enhancin-like domain 2"/>
    <property type="match status" value="1"/>
</dbReference>
<dbReference type="RefSeq" id="WP_005596050.1">
    <property type="nucleotide sequence ID" value="NZ_AFWE01000144.1"/>
</dbReference>
<accession>F9RPP4</accession>
<dbReference type="eggNOG" id="COG3064">
    <property type="taxonomic scope" value="Bacteria"/>
</dbReference>
<dbReference type="EMBL" id="AFWE01000144">
    <property type="protein sequence ID" value="EGU35518.1"/>
    <property type="molecule type" value="Genomic_DNA"/>
</dbReference>
<dbReference type="InterPro" id="IPR051244">
    <property type="entry name" value="TCAF"/>
</dbReference>
<dbReference type="InterPro" id="IPR025385">
    <property type="entry name" value="DUF4092"/>
</dbReference>
<dbReference type="Pfam" id="PF13402">
    <property type="entry name" value="Peptidase_M60"/>
    <property type="match status" value="1"/>
</dbReference>
<dbReference type="Pfam" id="PF13322">
    <property type="entry name" value="DUF4092"/>
    <property type="match status" value="1"/>
</dbReference>
<dbReference type="PANTHER" id="PTHR15730">
    <property type="entry name" value="EXPERIMENTAL AUTOIMMUNE PROSTATITIS ANTIGEN 2-RELATED"/>
    <property type="match status" value="1"/>
</dbReference>
<dbReference type="PANTHER" id="PTHR15730:SF5">
    <property type="entry name" value="SI:CH211-210B2.2-RELATED"/>
    <property type="match status" value="1"/>
</dbReference>
<dbReference type="InterPro" id="IPR035423">
    <property type="entry name" value="M60-like_N"/>
</dbReference>
<sequence length="1478" mass="164494">MKIKIIAAFISSTLLLGCQDENLQLSTELPEQPLPELPEPELPNPDPELPTIVRPTHYTTIIKSGTKLVTGHVKCNGQTLGETGEVRLKFDESITCQLGDVVLAEFSPIWSQQPLGNLHRNDEVIFERVITHTNENETENSQAILNKIDTCPTESKLCLDQLNSFDIKEVYAQLGNEDIIAEFLAPKPEDNAGEAPSSHVDNTVVPEVSTGTQDQNFGNPDAFVSANVEDSLAYKPTADSSVATSAALTDQAGRALGGVQFYTRSRQGMTDNNGGFEFIWGEEITFGIDTFTFGKVKGNQVEYKLADVSNNVITQANIQHIIERYTTTNSEGGLTFNARVHEVFALYPNVINEAINLSLPNGAPLNDNAGKPTGFFTPDEFTNQFKNGIAALIDADLKKTSRTYDSFYSAPTAISMASGTYVTDTLKALFNGVEQFHVFHDSYSWYYASGDARGIRALNLSNRAFPIMMARNDNSHWLAFGQEAAWTRGSGKDQKAYFVDATILDKESTVVLHRPMKLAKDNVTFNFPFVTAGQIGKGNVVYLGNSMYPSILSCPTNYWAGAELTIDSTDQSCLYTGGDSAQFTDKRNDHGSMGLFFTNLFKWLDPNYVGKTIGSNIELGHAFQAWKANKTYPFFVHPSFQFEGFTSYASGQYADIDPVTTPILIIQGYEQLTSGYETKATQANIEAPLLDQDDITDLITYVSQGGNIIVMEAIGPRNPEPIARLFDSAGMAVGGSNTVITRQAYCGSSFFCPDSIPNLHAQLEHDIVVYERYDDTSKFVVNADGSMTWPGDVDMPSLSIARFKDENGEANGRYAFYEVITEQDKLDAIAAIQAEFPNVPVCKDSYQYEVNCIEYRQGHGLTTRGNYARPDFTRYPMNNDVVEAMVKAANLGDNIKALYNHELYYRTKAVQGTRLASAELNAVYDNLSIWLWNDEQYKYESNIQDELGFDTLTQFLNCYTDNKHNGGNFCPEALRHELVRNDMVHENGELNPSYPLNYMEKPLTRIMLGRSFWDHDITVDTSAYPGRPLANGSSETIDIQTYKKPVTYTASNRQPTGLWAPQLQDVTVSGGVAATITVALVDDLTGRNTHEQALNRPPRVEKSFSYDGSSLTLSVPYGGLIYITPEANNELGTVSYHFDNVLKASYWKQGQWVHPFNSDVPLADIDTGHFIYTTPVNNVSNSESVAEFAQQINRFAEAASDFYGRDQVPAIVNQQDKHRRFTYFDLPEHRHHFVNDRQISIGAAHSGYPVQSSSFDVNRNSIPTQPMDDWLLWHEVGHNLASAPFSVAGSTEVTNNILALYMQEMRPNNPTMTRISADIQKVPTWMALHSGHAWSEANSGIRLVMFGQLKLWAEEHFTIDDWYSNNSRPVIFNQDQGWNLFKLMHRMARGEVFGSDQNYCTPQDTGLNASDTMMLCASYASGYDLSDFFQLWNPGETKADMPNGENDYSGGITNEGISQVKGLKLPKPQRSPLSYTQL</sequence>
<dbReference type="PROSITE" id="PS51723">
    <property type="entry name" value="PEPTIDASE_M60"/>
    <property type="match status" value="1"/>
</dbReference>
<evidence type="ECO:0000259" key="1">
    <source>
        <dbReference type="PROSITE" id="PS51723"/>
    </source>
</evidence>
<proteinExistence type="predicted"/>
<dbReference type="InterPro" id="IPR042279">
    <property type="entry name" value="Pep_M60_3"/>
</dbReference>
<evidence type="ECO:0000313" key="2">
    <source>
        <dbReference type="EMBL" id="EGU35518.1"/>
    </source>
</evidence>
<comment type="caution">
    <text evidence="2">The sequence shown here is derived from an EMBL/GenBank/DDBJ whole genome shotgun (WGS) entry which is preliminary data.</text>
</comment>
<keyword evidence="2" id="KW-0449">Lipoprotein</keyword>
<name>F9RPP4_9VIBR</name>
<reference evidence="2 3" key="1">
    <citation type="journal article" date="2012" name="Int. J. Syst. Evol. Microbiol.">
        <title>Vibrio caribbeanicus sp. nov., isolated from the marine sponge Scleritoderma cyanea.</title>
        <authorList>
            <person name="Hoffmann M."/>
            <person name="Monday S.R."/>
            <person name="Allard M.W."/>
            <person name="Strain E.A."/>
            <person name="Whittaker P."/>
            <person name="Naum M."/>
            <person name="McCarthy P.J."/>
            <person name="Lopez J.V."/>
            <person name="Fischer M."/>
            <person name="Brown E.W."/>
        </authorList>
    </citation>
    <scope>NUCLEOTIDE SEQUENCE [LARGE SCALE GENOMIC DNA]</scope>
    <source>
        <strain evidence="2 3">LMG 19158</strain>
    </source>
</reference>
<dbReference type="NCBIfam" id="NF037974">
    <property type="entry name" value="SslE_AcfD_Zn_LP"/>
    <property type="match status" value="1"/>
</dbReference>
<gene>
    <name evidence="2" type="ORF">VIS19158_19932</name>
</gene>
<protein>
    <submittedName>
        <fullName evidence="2">Inner membrane lipoprotein</fullName>
    </submittedName>
</protein>
<dbReference type="Gene3D" id="1.10.390.30">
    <property type="entry name" value="Peptidase M60, enhancin-like domain 3"/>
    <property type="match status" value="1"/>
</dbReference>
<dbReference type="PROSITE" id="PS51257">
    <property type="entry name" value="PROKAR_LIPOPROTEIN"/>
    <property type="match status" value="1"/>
</dbReference>
<evidence type="ECO:0000313" key="3">
    <source>
        <dbReference type="Proteomes" id="UP000004349"/>
    </source>
</evidence>